<accession>A0AAD8P7E9</accession>
<keyword evidence="2" id="KW-1185">Reference proteome</keyword>
<gene>
    <name evidence="1" type="ORF">QVD17_00466</name>
</gene>
<evidence type="ECO:0000313" key="1">
    <source>
        <dbReference type="EMBL" id="KAK1434716.1"/>
    </source>
</evidence>
<protein>
    <submittedName>
        <fullName evidence="1">Uncharacterized protein</fullName>
    </submittedName>
</protein>
<dbReference type="EMBL" id="JAUHHV010000001">
    <property type="protein sequence ID" value="KAK1434716.1"/>
    <property type="molecule type" value="Genomic_DNA"/>
</dbReference>
<evidence type="ECO:0000313" key="2">
    <source>
        <dbReference type="Proteomes" id="UP001229421"/>
    </source>
</evidence>
<reference evidence="1" key="1">
    <citation type="journal article" date="2023" name="bioRxiv">
        <title>Improved chromosome-level genome assembly for marigold (Tagetes erecta).</title>
        <authorList>
            <person name="Jiang F."/>
            <person name="Yuan L."/>
            <person name="Wang S."/>
            <person name="Wang H."/>
            <person name="Xu D."/>
            <person name="Wang A."/>
            <person name="Fan W."/>
        </authorList>
    </citation>
    <scope>NUCLEOTIDE SEQUENCE</scope>
    <source>
        <strain evidence="1">WSJ</strain>
        <tissue evidence="1">Leaf</tissue>
    </source>
</reference>
<dbReference type="Proteomes" id="UP001229421">
    <property type="component" value="Unassembled WGS sequence"/>
</dbReference>
<comment type="caution">
    <text evidence="1">The sequence shown here is derived from an EMBL/GenBank/DDBJ whole genome shotgun (WGS) entry which is preliminary data.</text>
</comment>
<name>A0AAD8P7E9_TARER</name>
<dbReference type="AlphaFoldDB" id="A0AAD8P7E9"/>
<sequence>MHAENNAAINNWLRHQLDDKNVFLDGIPMDDVYVEQPPSFIAEEEPRSLCFSRNEDSDYPSRSLTLSALVYFP</sequence>
<organism evidence="1 2">
    <name type="scientific">Tagetes erecta</name>
    <name type="common">African marigold</name>
    <dbReference type="NCBI Taxonomy" id="13708"/>
    <lineage>
        <taxon>Eukaryota</taxon>
        <taxon>Viridiplantae</taxon>
        <taxon>Streptophyta</taxon>
        <taxon>Embryophyta</taxon>
        <taxon>Tracheophyta</taxon>
        <taxon>Spermatophyta</taxon>
        <taxon>Magnoliopsida</taxon>
        <taxon>eudicotyledons</taxon>
        <taxon>Gunneridae</taxon>
        <taxon>Pentapetalae</taxon>
        <taxon>asterids</taxon>
        <taxon>campanulids</taxon>
        <taxon>Asterales</taxon>
        <taxon>Asteraceae</taxon>
        <taxon>Asteroideae</taxon>
        <taxon>Heliantheae alliance</taxon>
        <taxon>Tageteae</taxon>
        <taxon>Tagetes</taxon>
    </lineage>
</organism>
<proteinExistence type="predicted"/>